<evidence type="ECO:0000313" key="2">
    <source>
        <dbReference type="Proteomes" id="UP000029868"/>
    </source>
</evidence>
<comment type="caution">
    <text evidence="1">The sequence shown here is derived from an EMBL/GenBank/DDBJ whole genome shotgun (WGS) entry which is preliminary data.</text>
</comment>
<reference evidence="1 2" key="1">
    <citation type="submission" date="2014-08" db="EMBL/GenBank/DDBJ databases">
        <title>Genomic and Phenotypic Diversity of Colwellia psychrerythraea strains from Disparate Marine Basins.</title>
        <authorList>
            <person name="Techtmann S.M."/>
            <person name="Stelling S.C."/>
            <person name="Utturkar S.M."/>
            <person name="Alshibli N."/>
            <person name="Harris A."/>
            <person name="Brown S.D."/>
            <person name="Hazen T.C."/>
        </authorList>
    </citation>
    <scope>NUCLEOTIDE SEQUENCE [LARGE SCALE GENOMIC DNA]</scope>
    <source>
        <strain evidence="1 2">GAB14E</strain>
    </source>
</reference>
<organism evidence="1 2">
    <name type="scientific">Colwellia psychrerythraea</name>
    <name type="common">Vibrio psychroerythus</name>
    <dbReference type="NCBI Taxonomy" id="28229"/>
    <lineage>
        <taxon>Bacteria</taxon>
        <taxon>Pseudomonadati</taxon>
        <taxon>Pseudomonadota</taxon>
        <taxon>Gammaproteobacteria</taxon>
        <taxon>Alteromonadales</taxon>
        <taxon>Colwelliaceae</taxon>
        <taxon>Colwellia</taxon>
    </lineage>
</organism>
<dbReference type="Proteomes" id="UP000029868">
    <property type="component" value="Unassembled WGS sequence"/>
</dbReference>
<sequence>MQLTKNIFNYYFKIPANKLSRSCIVIKKSLTLLIILCCCLLAKSQANTFNKLTTEEIKKYHQCEKKFEYDVSFLGGNVGHFQRTITWHKSATSIKATVKSQGEVSFLWLDSTYLQTSTMHYSPQYKHFLTPGFSQKLTGMKAREMKVEMSNNGHSSTVSLNAEVIHYDNENLPLYDIDTLGAQVRLNLLQGKTHFKLSRQASNKIDSYQFEVVGTEVINHKKWGMLTSIKVVEVGKHKDMAMWFSAKHDHQMIMAELDMIFSPVVWLTHFSKQCQ</sequence>
<dbReference type="Pfam" id="PF11306">
    <property type="entry name" value="DUF3108"/>
    <property type="match status" value="1"/>
</dbReference>
<proteinExistence type="predicted"/>
<dbReference type="EMBL" id="JQEC01000075">
    <property type="protein sequence ID" value="KGJ86497.1"/>
    <property type="molecule type" value="Genomic_DNA"/>
</dbReference>
<accession>A0A099K8T8</accession>
<name>A0A099K8T8_COLPS</name>
<evidence type="ECO:0000313" key="1">
    <source>
        <dbReference type="EMBL" id="KGJ86497.1"/>
    </source>
</evidence>
<evidence type="ECO:0008006" key="3">
    <source>
        <dbReference type="Google" id="ProtNLM"/>
    </source>
</evidence>
<dbReference type="OrthoDB" id="5875477at2"/>
<protein>
    <recommendedName>
        <fullName evidence="3">DUF3108 domain-containing protein</fullName>
    </recommendedName>
</protein>
<gene>
    <name evidence="1" type="ORF">GAB14E_0770</name>
</gene>
<dbReference type="InterPro" id="IPR021457">
    <property type="entry name" value="DUF3108"/>
</dbReference>
<dbReference type="PATRIC" id="fig|28229.3.peg.4716"/>
<dbReference type="AlphaFoldDB" id="A0A099K8T8"/>